<proteinExistence type="predicted"/>
<accession>A0ACD5TUU4</accession>
<keyword evidence="2" id="KW-1185">Reference proteome</keyword>
<name>A0ACD5TUU4_AVESA</name>
<reference evidence="1" key="2">
    <citation type="submission" date="2025-09" db="UniProtKB">
        <authorList>
            <consortium name="EnsemblPlants"/>
        </authorList>
    </citation>
    <scope>IDENTIFICATION</scope>
</reference>
<dbReference type="EnsemblPlants" id="AVESA.00010b.r2.1DG0132170.1">
    <property type="protein sequence ID" value="AVESA.00010b.r2.1DG0132170.1.CDS.1"/>
    <property type="gene ID" value="AVESA.00010b.r2.1DG0132170"/>
</dbReference>
<sequence length="431" mass="45015">MSLHRSSVALVALLAMSVVLGSPRCTASTDVHKPIVARVRKDASTSLYTIAIKVGGVPLLLDLAGPLLWLANCPSPHRTFPCDTGVCKIASWNHPPNCPHMPATACSKGAACTAYPYNPVDGRCGHDDATTITLAANATEGKNPLFPVSFRAVGSCAPGELLASLPPGTAGVAGLSRLPLSLPWQVGYRLDVPKQFALCLPGGSGSDGVAVFGGGPFQLLAAPPVELAAGLRENQLPILRNPKTNNGAYYFRITGIAVNQEKVPTPPGAFDLDPRRGTGGAVFSTVTPYTALRPDIYRPLHDAFDAATSGIARAPPLAPFDMCYQASALGVTRLGYAVANIDLMLEGGRNWTLSGGSSLVQVDDHTVCFAIVEMGVSMPAAANSPAVIVGGFQMEERLLMFDLEKGTFGFSGPLSGIRTGCGNFNFTRGPE</sequence>
<evidence type="ECO:0000313" key="1">
    <source>
        <dbReference type="EnsemblPlants" id="AVESA.00010b.r2.1DG0132170.1.CDS.1"/>
    </source>
</evidence>
<protein>
    <submittedName>
        <fullName evidence="1">Uncharacterized protein</fullName>
    </submittedName>
</protein>
<reference evidence="1" key="1">
    <citation type="submission" date="2021-05" db="EMBL/GenBank/DDBJ databases">
        <authorList>
            <person name="Scholz U."/>
            <person name="Mascher M."/>
            <person name="Fiebig A."/>
        </authorList>
    </citation>
    <scope>NUCLEOTIDE SEQUENCE [LARGE SCALE GENOMIC DNA]</scope>
</reference>
<dbReference type="Proteomes" id="UP001732700">
    <property type="component" value="Chromosome 1D"/>
</dbReference>
<evidence type="ECO:0000313" key="2">
    <source>
        <dbReference type="Proteomes" id="UP001732700"/>
    </source>
</evidence>
<organism evidence="1 2">
    <name type="scientific">Avena sativa</name>
    <name type="common">Oat</name>
    <dbReference type="NCBI Taxonomy" id="4498"/>
    <lineage>
        <taxon>Eukaryota</taxon>
        <taxon>Viridiplantae</taxon>
        <taxon>Streptophyta</taxon>
        <taxon>Embryophyta</taxon>
        <taxon>Tracheophyta</taxon>
        <taxon>Spermatophyta</taxon>
        <taxon>Magnoliopsida</taxon>
        <taxon>Liliopsida</taxon>
        <taxon>Poales</taxon>
        <taxon>Poaceae</taxon>
        <taxon>BOP clade</taxon>
        <taxon>Pooideae</taxon>
        <taxon>Poodae</taxon>
        <taxon>Poeae</taxon>
        <taxon>Poeae Chloroplast Group 1 (Aveneae type)</taxon>
        <taxon>Aveninae</taxon>
        <taxon>Avena</taxon>
    </lineage>
</organism>